<proteinExistence type="predicted"/>
<dbReference type="AlphaFoldDB" id="A0A9P1MVH9"/>
<feature type="transmembrane region" description="Helical" evidence="1">
    <location>
        <begin position="128"/>
        <end position="151"/>
    </location>
</feature>
<organism evidence="2 3">
    <name type="scientific">Caenorhabditis angaria</name>
    <dbReference type="NCBI Taxonomy" id="860376"/>
    <lineage>
        <taxon>Eukaryota</taxon>
        <taxon>Metazoa</taxon>
        <taxon>Ecdysozoa</taxon>
        <taxon>Nematoda</taxon>
        <taxon>Chromadorea</taxon>
        <taxon>Rhabditida</taxon>
        <taxon>Rhabditina</taxon>
        <taxon>Rhabditomorpha</taxon>
        <taxon>Rhabditoidea</taxon>
        <taxon>Rhabditidae</taxon>
        <taxon>Peloderinae</taxon>
        <taxon>Caenorhabditis</taxon>
    </lineage>
</organism>
<evidence type="ECO:0000313" key="2">
    <source>
        <dbReference type="EMBL" id="CAI5441789.1"/>
    </source>
</evidence>
<comment type="caution">
    <text evidence="2">The sequence shown here is derived from an EMBL/GenBank/DDBJ whole genome shotgun (WGS) entry which is preliminary data.</text>
</comment>
<name>A0A9P1MVH9_9PELO</name>
<feature type="transmembrane region" description="Helical" evidence="1">
    <location>
        <begin position="87"/>
        <end position="116"/>
    </location>
</feature>
<keyword evidence="1" id="KW-0472">Membrane</keyword>
<evidence type="ECO:0000313" key="3">
    <source>
        <dbReference type="Proteomes" id="UP001152747"/>
    </source>
</evidence>
<reference evidence="2" key="1">
    <citation type="submission" date="2022-11" db="EMBL/GenBank/DDBJ databases">
        <authorList>
            <person name="Kikuchi T."/>
        </authorList>
    </citation>
    <scope>NUCLEOTIDE SEQUENCE</scope>
    <source>
        <strain evidence="2">PS1010</strain>
    </source>
</reference>
<sequence length="183" mass="21041">MFRSYEEGCSKYIPTMRLTCIVLATILLVFEVCLAAYEYINCRVDGNPISALFAAIFTFHSFLTLFYIIGAFRLIECFMVPWLTFQLIFLTTFSLLIIVWWIATLLAVFGLVTYYTTLSEQGLTNSEFFVFTGSLLTIILVVSLKISHILYKGFINVRNQNIAHYRITEAMSRKNSILKPSYV</sequence>
<keyword evidence="1" id="KW-0812">Transmembrane</keyword>
<evidence type="ECO:0000256" key="1">
    <source>
        <dbReference type="SAM" id="Phobius"/>
    </source>
</evidence>
<gene>
    <name evidence="2" type="ORF">CAMP_LOCUS4426</name>
</gene>
<dbReference type="Proteomes" id="UP001152747">
    <property type="component" value="Unassembled WGS sequence"/>
</dbReference>
<feature type="transmembrane region" description="Helical" evidence="1">
    <location>
        <begin position="51"/>
        <end position="75"/>
    </location>
</feature>
<accession>A0A9P1MVH9</accession>
<protein>
    <submittedName>
        <fullName evidence="2">Uncharacterized protein</fullName>
    </submittedName>
</protein>
<dbReference type="OrthoDB" id="5819967at2759"/>
<keyword evidence="3" id="KW-1185">Reference proteome</keyword>
<dbReference type="EMBL" id="CANHGI010000002">
    <property type="protein sequence ID" value="CAI5441789.1"/>
    <property type="molecule type" value="Genomic_DNA"/>
</dbReference>
<keyword evidence="1" id="KW-1133">Transmembrane helix</keyword>